<proteinExistence type="predicted"/>
<name>A0A7G8PST8_9FLAO</name>
<protein>
    <submittedName>
        <fullName evidence="2">Uncharacterized protein</fullName>
    </submittedName>
</protein>
<dbReference type="KEGG" id="alti:ALE3EI_0829"/>
<dbReference type="RefSeq" id="WP_186991137.1">
    <property type="nucleotide sequence ID" value="NZ_CP052909.1"/>
</dbReference>
<dbReference type="AlphaFoldDB" id="A0A7G8PST8"/>
<feature type="chain" id="PRO_5028932993" evidence="1">
    <location>
        <begin position="19"/>
        <end position="1010"/>
    </location>
</feature>
<dbReference type="Gene3D" id="1.25.40.10">
    <property type="entry name" value="Tetratricopeptide repeat domain"/>
    <property type="match status" value="1"/>
</dbReference>
<dbReference type="EMBL" id="CP052909">
    <property type="protein sequence ID" value="QNJ97404.1"/>
    <property type="molecule type" value="Genomic_DNA"/>
</dbReference>
<gene>
    <name evidence="2" type="ORF">ALE3EI_0829</name>
</gene>
<dbReference type="Proteomes" id="UP000515514">
    <property type="component" value="Chromosome"/>
</dbReference>
<evidence type="ECO:0000313" key="2">
    <source>
        <dbReference type="EMBL" id="QNJ97404.1"/>
    </source>
</evidence>
<accession>A0A7G8PST8</accession>
<sequence length="1010" mass="114443">MRSFLLFSLLCISLPCLAQDVTTIAARIQDAKTGEPIEFVNIGFAEKGIGTVSNAEGNFKLTYKSSAISKDDVLQISSIGYETRLLNKAELKELISYKVILKLQPKAYGLQTVVLNGTAREKKIIGSTAYTSADYGYWRNSFALGGEISSVIRVKRKRTKLHNLSFNIIENLSDSILVRVNVYHYDRGNPGKNLLNENIYHIISKKSGKETIPLEDYNIYVDDDIVVSIELVEIYGDTLYFAISASPYKGLSFTREYSQDRWEVYRDISLSFNLLTSHPTNEKEGVVETRPKPEKILLYWDSALGMESRNRDEELEVLYNYIKELKTVEVEAVKFSTGFYESQTFKCKKGKCKELISFLEDTRYNGSSDFSKVLKTNESKAETALLFTNGKTLFEPLRSQIDIPVFVVNSYKDAPHQELQDLGLYSGGYYLNLTKYNPKQAVEALRVSAKDQNDYEASEEIDERNFVYGTVYNESGLIEGAVISVKNSLYEVRSNNNGEYRINAKPGDVLRIEALGMLRKDTLVSELKKLHIPLTPNGELIEEVIVTGKRNPEKNISTPFGMKSREEIGISVHKKITSEDIKDTHTDLAQLLNWGVGIDAVAQGVPGEFKYRFRKFKHASFQLETYAAVVIDGIVYDQNMPFVTVPPIDPQQIESILFLQSAAGTIRYGSAAAYGAIVIETKTYSKAKDSSVDSIDTLLVSGNDYMESIPMITELAGSGTIPDYLEKLTSAGTFNEAKAIYFNYLEEVESSVSFYVDVSDYFLKWDKEFSYAVLSNLAVLASKNPKALKILALKLESLGRLKEAKAVYAHIIDLIPRSAEAYRDMALIHYKNKEFDEAVSLYLQMYSNSIPNVDFTEIGDVVINEFQHLITNHRSQIDLKSIPKELLELGFKQDIRIVFDWTDSMSEFEIQFVDSNNKFFTMDHTVFNSREEISKELKYGYSLKEFIIDDAEVGKWLINIQNLGDETVVNPTYIKYTLFRNYGLPEETQEEMILKLSEHNTKVTLDTLLN</sequence>
<dbReference type="InterPro" id="IPR011990">
    <property type="entry name" value="TPR-like_helical_dom_sf"/>
</dbReference>
<keyword evidence="1" id="KW-0732">Signal</keyword>
<dbReference type="InterPro" id="IPR037066">
    <property type="entry name" value="Plug_dom_sf"/>
</dbReference>
<evidence type="ECO:0000256" key="1">
    <source>
        <dbReference type="SAM" id="SignalP"/>
    </source>
</evidence>
<evidence type="ECO:0000313" key="3">
    <source>
        <dbReference type="Proteomes" id="UP000515514"/>
    </source>
</evidence>
<dbReference type="Pfam" id="PF13715">
    <property type="entry name" value="CarbopepD_reg_2"/>
    <property type="match status" value="1"/>
</dbReference>
<dbReference type="SUPFAM" id="SSF48452">
    <property type="entry name" value="TPR-like"/>
    <property type="match status" value="1"/>
</dbReference>
<organism evidence="2 3">
    <name type="scientific">Constantimarinum furrinae</name>
    <dbReference type="NCBI Taxonomy" id="2562285"/>
    <lineage>
        <taxon>Bacteria</taxon>
        <taxon>Pseudomonadati</taxon>
        <taxon>Bacteroidota</taxon>
        <taxon>Flavobacteriia</taxon>
        <taxon>Flavobacteriales</taxon>
        <taxon>Flavobacteriaceae</taxon>
        <taxon>Altibacter/Constantimarinum group</taxon>
        <taxon>Constantimarinum</taxon>
    </lineage>
</organism>
<keyword evidence="3" id="KW-1185">Reference proteome</keyword>
<dbReference type="SUPFAM" id="SSF56935">
    <property type="entry name" value="Porins"/>
    <property type="match status" value="1"/>
</dbReference>
<dbReference type="SUPFAM" id="SSF49464">
    <property type="entry name" value="Carboxypeptidase regulatory domain-like"/>
    <property type="match status" value="2"/>
</dbReference>
<feature type="signal peptide" evidence="1">
    <location>
        <begin position="1"/>
        <end position="18"/>
    </location>
</feature>
<dbReference type="Gene3D" id="2.170.130.10">
    <property type="entry name" value="TonB-dependent receptor, plug domain"/>
    <property type="match status" value="1"/>
</dbReference>
<dbReference type="InterPro" id="IPR008969">
    <property type="entry name" value="CarboxyPept-like_regulatory"/>
</dbReference>
<reference evidence="2 3" key="1">
    <citation type="submission" date="2020-04" db="EMBL/GenBank/DDBJ databases">
        <title>Genome sequence of Altibacter aquimarinus strain ALE3EI.</title>
        <authorList>
            <person name="Oh H.-M."/>
            <person name="Jang D."/>
        </authorList>
    </citation>
    <scope>NUCLEOTIDE SEQUENCE [LARGE SCALE GENOMIC DNA]</scope>
    <source>
        <strain evidence="2 3">ALE3EI</strain>
    </source>
</reference>